<dbReference type="PANTHER" id="PTHR11607">
    <property type="entry name" value="ALPHA-MANNOSIDASE"/>
    <property type="match status" value="1"/>
</dbReference>
<evidence type="ECO:0000313" key="3">
    <source>
        <dbReference type="EMBL" id="CAF4547461.1"/>
    </source>
</evidence>
<dbReference type="GO" id="GO:0004559">
    <property type="term" value="F:alpha-mannosidase activity"/>
    <property type="evidence" value="ECO:0007669"/>
    <property type="project" value="InterPro"/>
</dbReference>
<feature type="chain" id="PRO_5035732506" description="Glycoside hydrolase family 38 N-terminal domain-containing protein" evidence="1">
    <location>
        <begin position="21"/>
        <end position="224"/>
    </location>
</feature>
<name>A0A8S2Y993_9BILA</name>
<evidence type="ECO:0000313" key="4">
    <source>
        <dbReference type="Proteomes" id="UP000681720"/>
    </source>
</evidence>
<feature type="signal peptide" evidence="1">
    <location>
        <begin position="1"/>
        <end position="20"/>
    </location>
</feature>
<protein>
    <recommendedName>
        <fullName evidence="2">Glycoside hydrolase family 38 N-terminal domain-containing protein</fullName>
    </recommendedName>
</protein>
<accession>A0A8S2Y993</accession>
<dbReference type="Gene3D" id="3.20.110.10">
    <property type="entry name" value="Glycoside hydrolase 38, N terminal domain"/>
    <property type="match status" value="1"/>
</dbReference>
<comment type="caution">
    <text evidence="3">The sequence shown here is derived from an EMBL/GenBank/DDBJ whole genome shotgun (WGS) entry which is preliminary data.</text>
</comment>
<dbReference type="InterPro" id="IPR011330">
    <property type="entry name" value="Glyco_hydro/deAcase_b/a-brl"/>
</dbReference>
<dbReference type="Pfam" id="PF01074">
    <property type="entry name" value="Glyco_hydro_38N"/>
    <property type="match status" value="1"/>
</dbReference>
<gene>
    <name evidence="3" type="ORF">GIL414_LOCUS36701</name>
</gene>
<dbReference type="Proteomes" id="UP000681720">
    <property type="component" value="Unassembled WGS sequence"/>
</dbReference>
<reference evidence="3" key="1">
    <citation type="submission" date="2021-02" db="EMBL/GenBank/DDBJ databases">
        <authorList>
            <person name="Nowell W R."/>
        </authorList>
    </citation>
    <scope>NUCLEOTIDE SEQUENCE</scope>
</reference>
<dbReference type="InterPro" id="IPR027291">
    <property type="entry name" value="Glyco_hydro_38_N_sf"/>
</dbReference>
<feature type="non-terminal residue" evidence="3">
    <location>
        <position position="224"/>
    </location>
</feature>
<dbReference type="EMBL" id="CAJOBJ010092005">
    <property type="protein sequence ID" value="CAF4547461.1"/>
    <property type="molecule type" value="Genomic_DNA"/>
</dbReference>
<dbReference type="InterPro" id="IPR000602">
    <property type="entry name" value="Glyco_hydro_38_N"/>
</dbReference>
<sequence length="224" mass="25684">MQISTYCGLILLIVASCCFSIPIKQSNGCGYEACNLGDPNKLNVHIVPHSHDDVGWLKTVDQYYYGARNDIQHAGVQYILDSVMMALDENPDRRFIYVEIGFFWRWWNQQADDMKAKVKQFVNDGRLEFISGGWCMNDEASTHYNSIIDQHSLGAEFLRDNFGECGRPKIGWQIDPFGHSREQASLLAQMGFDGLFFGRADYEDRATRNRTRTMEMVWKASANL</sequence>
<dbReference type="SUPFAM" id="SSF88713">
    <property type="entry name" value="Glycoside hydrolase/deacetylase"/>
    <property type="match status" value="1"/>
</dbReference>
<proteinExistence type="predicted"/>
<dbReference type="PANTHER" id="PTHR11607:SF3">
    <property type="entry name" value="LYSOSOMAL ALPHA-MANNOSIDASE"/>
    <property type="match status" value="1"/>
</dbReference>
<keyword evidence="1" id="KW-0732">Signal</keyword>
<dbReference type="InterPro" id="IPR050843">
    <property type="entry name" value="Glycosyl_Hydrlase_38"/>
</dbReference>
<dbReference type="GO" id="GO:0006013">
    <property type="term" value="P:mannose metabolic process"/>
    <property type="evidence" value="ECO:0007669"/>
    <property type="project" value="InterPro"/>
</dbReference>
<dbReference type="GO" id="GO:0005764">
    <property type="term" value="C:lysosome"/>
    <property type="evidence" value="ECO:0007669"/>
    <property type="project" value="TreeGrafter"/>
</dbReference>
<dbReference type="FunFam" id="3.20.110.10:FF:000011">
    <property type="entry name" value="Lysosomal alpha-mannosidase, putative"/>
    <property type="match status" value="1"/>
</dbReference>
<evidence type="ECO:0000259" key="2">
    <source>
        <dbReference type="Pfam" id="PF01074"/>
    </source>
</evidence>
<evidence type="ECO:0000256" key="1">
    <source>
        <dbReference type="SAM" id="SignalP"/>
    </source>
</evidence>
<organism evidence="3 4">
    <name type="scientific">Rotaria magnacalcarata</name>
    <dbReference type="NCBI Taxonomy" id="392030"/>
    <lineage>
        <taxon>Eukaryota</taxon>
        <taxon>Metazoa</taxon>
        <taxon>Spiralia</taxon>
        <taxon>Gnathifera</taxon>
        <taxon>Rotifera</taxon>
        <taxon>Eurotatoria</taxon>
        <taxon>Bdelloidea</taxon>
        <taxon>Philodinida</taxon>
        <taxon>Philodinidae</taxon>
        <taxon>Rotaria</taxon>
    </lineage>
</organism>
<feature type="non-terminal residue" evidence="3">
    <location>
        <position position="1"/>
    </location>
</feature>
<feature type="domain" description="Glycoside hydrolase family 38 N-terminal" evidence="2">
    <location>
        <begin position="43"/>
        <end position="221"/>
    </location>
</feature>
<dbReference type="AlphaFoldDB" id="A0A8S2Y993"/>